<evidence type="ECO:0000256" key="3">
    <source>
        <dbReference type="ARBA" id="ARBA00022777"/>
    </source>
</evidence>
<dbReference type="GO" id="GO:0005524">
    <property type="term" value="F:ATP binding"/>
    <property type="evidence" value="ECO:0007669"/>
    <property type="project" value="UniProtKB-KW"/>
</dbReference>
<dbReference type="InParanoid" id="A0A163J8U3"/>
<evidence type="ECO:0000256" key="1">
    <source>
        <dbReference type="ARBA" id="ARBA00022679"/>
    </source>
</evidence>
<evidence type="ECO:0000313" key="6">
    <source>
        <dbReference type="EMBL" id="SAL98805.1"/>
    </source>
</evidence>
<dbReference type="Gene3D" id="3.40.1160.10">
    <property type="entry name" value="Acetylglutamate kinase-like"/>
    <property type="match status" value="1"/>
</dbReference>
<proteinExistence type="predicted"/>
<protein>
    <recommendedName>
        <fullName evidence="5">Aspartate/glutamate/uridylate kinase domain-containing protein</fullName>
    </recommendedName>
</protein>
<dbReference type="Proteomes" id="UP000078561">
    <property type="component" value="Unassembled WGS sequence"/>
</dbReference>
<dbReference type="InterPro" id="IPR036393">
    <property type="entry name" value="AceGlu_kinase-like_sf"/>
</dbReference>
<evidence type="ECO:0000313" key="7">
    <source>
        <dbReference type="Proteomes" id="UP000078561"/>
    </source>
</evidence>
<dbReference type="InterPro" id="IPR001048">
    <property type="entry name" value="Asp/Glu/Uridylate_kinase"/>
</dbReference>
<dbReference type="AlphaFoldDB" id="A0A163J8U3"/>
<dbReference type="EMBL" id="LT552359">
    <property type="protein sequence ID" value="SAL98805.1"/>
    <property type="molecule type" value="Genomic_DNA"/>
</dbReference>
<reference evidence="6" key="1">
    <citation type="submission" date="2016-04" db="EMBL/GenBank/DDBJ databases">
        <authorList>
            <person name="Evans L.H."/>
            <person name="Alamgir A."/>
            <person name="Owens N."/>
            <person name="Weber N.D."/>
            <person name="Virtaneva K."/>
            <person name="Barbian K."/>
            <person name="Babar A."/>
            <person name="Rosenke K."/>
        </authorList>
    </citation>
    <scope>NUCLEOTIDE SEQUENCE [LARGE SCALE GENOMIC DNA]</scope>
    <source>
        <strain evidence="6">CBS 101.48</strain>
    </source>
</reference>
<dbReference type="STRING" id="4829.A0A163J8U3"/>
<feature type="domain" description="Aspartate/glutamate/uridylate kinase" evidence="5">
    <location>
        <begin position="10"/>
        <end position="149"/>
    </location>
</feature>
<evidence type="ECO:0000256" key="2">
    <source>
        <dbReference type="ARBA" id="ARBA00022741"/>
    </source>
</evidence>
<dbReference type="GO" id="GO:0004349">
    <property type="term" value="F:glutamate 5-kinase activity"/>
    <property type="evidence" value="ECO:0007669"/>
    <property type="project" value="TreeGrafter"/>
</dbReference>
<dbReference type="PANTHER" id="PTHR43654:SF3">
    <property type="entry name" value="GLUTAMATE 5-KINASE"/>
    <property type="match status" value="1"/>
</dbReference>
<dbReference type="SUPFAM" id="SSF53633">
    <property type="entry name" value="Carbamate kinase-like"/>
    <property type="match status" value="1"/>
</dbReference>
<organism evidence="6">
    <name type="scientific">Absidia glauca</name>
    <name type="common">Pin mould</name>
    <dbReference type="NCBI Taxonomy" id="4829"/>
    <lineage>
        <taxon>Eukaryota</taxon>
        <taxon>Fungi</taxon>
        <taxon>Fungi incertae sedis</taxon>
        <taxon>Mucoromycota</taxon>
        <taxon>Mucoromycotina</taxon>
        <taxon>Mucoromycetes</taxon>
        <taxon>Mucorales</taxon>
        <taxon>Cunninghamellaceae</taxon>
        <taxon>Absidia</taxon>
    </lineage>
</organism>
<dbReference type="Pfam" id="PF00696">
    <property type="entry name" value="AA_kinase"/>
    <property type="match status" value="1"/>
</dbReference>
<dbReference type="PANTHER" id="PTHR43654">
    <property type="entry name" value="GLUTAMATE 5-KINASE"/>
    <property type="match status" value="1"/>
</dbReference>
<gene>
    <name evidence="6" type="primary">ABSGL_04370.1 scaffold 5409</name>
</gene>
<sequence length="201" mass="21497">MISTKRPTSTLVIALSSSFVCDIHTSLSRISQVVETVHALIELDYRVILVTGGALGMGSRALAKQVSSESHAALTAVGQAKLIRLYSDLFARVNQPVGQLILTQLDPFLSCLDELCTMKVVPICHARFQCEETVAARLAVQIHADSLILTYAGEEQGKMSLGMAGSRMALWAAADMATASGVRTLLVDSCAPDRILPILLS</sequence>
<keyword evidence="2" id="KW-0547">Nucleotide-binding</keyword>
<keyword evidence="4" id="KW-0067">ATP-binding</keyword>
<evidence type="ECO:0000256" key="4">
    <source>
        <dbReference type="ARBA" id="ARBA00022840"/>
    </source>
</evidence>
<accession>A0A163J8U3</accession>
<keyword evidence="7" id="KW-1185">Reference proteome</keyword>
<name>A0A163J8U3_ABSGL</name>
<evidence type="ECO:0000259" key="5">
    <source>
        <dbReference type="Pfam" id="PF00696"/>
    </source>
</evidence>
<keyword evidence="1" id="KW-0808">Transferase</keyword>
<dbReference type="GO" id="GO:1901607">
    <property type="term" value="P:alpha-amino acid biosynthetic process"/>
    <property type="evidence" value="ECO:0007669"/>
    <property type="project" value="UniProtKB-ARBA"/>
</dbReference>
<keyword evidence="3" id="KW-0418">Kinase</keyword>
<dbReference type="GO" id="GO:0005829">
    <property type="term" value="C:cytosol"/>
    <property type="evidence" value="ECO:0007669"/>
    <property type="project" value="TreeGrafter"/>
</dbReference>